<organism evidence="1 2">
    <name type="scientific">Acrobeloides nanus</name>
    <dbReference type="NCBI Taxonomy" id="290746"/>
    <lineage>
        <taxon>Eukaryota</taxon>
        <taxon>Metazoa</taxon>
        <taxon>Ecdysozoa</taxon>
        <taxon>Nematoda</taxon>
        <taxon>Chromadorea</taxon>
        <taxon>Rhabditida</taxon>
        <taxon>Tylenchina</taxon>
        <taxon>Cephalobomorpha</taxon>
        <taxon>Cephaloboidea</taxon>
        <taxon>Cephalobidae</taxon>
        <taxon>Acrobeloides</taxon>
    </lineage>
</organism>
<keyword evidence="1" id="KW-1185">Reference proteome</keyword>
<reference evidence="2" key="1">
    <citation type="submission" date="2022-11" db="UniProtKB">
        <authorList>
            <consortium name="WormBaseParasite"/>
        </authorList>
    </citation>
    <scope>IDENTIFICATION</scope>
</reference>
<dbReference type="AlphaFoldDB" id="A0A914E0Z0"/>
<name>A0A914E0Z0_9BILA</name>
<dbReference type="Proteomes" id="UP000887540">
    <property type="component" value="Unplaced"/>
</dbReference>
<dbReference type="WBParaSite" id="ACRNAN_scaffold5179.g25105.t1">
    <property type="protein sequence ID" value="ACRNAN_scaffold5179.g25105.t1"/>
    <property type="gene ID" value="ACRNAN_scaffold5179.g25105"/>
</dbReference>
<proteinExistence type="predicted"/>
<accession>A0A914E0Z0</accession>
<protein>
    <submittedName>
        <fullName evidence="2">Uncharacterized protein</fullName>
    </submittedName>
</protein>
<evidence type="ECO:0000313" key="2">
    <source>
        <dbReference type="WBParaSite" id="ACRNAN_scaffold5179.g25105.t1"/>
    </source>
</evidence>
<sequence>MEQQKILQNLRIQEGLPKQRSYRNIYDYWNKKSINMNKYTIYAKILFQNPLLRQEWLTEIVKGLKQDEEFLIELISLDRNAYNQYIAKMQAQHHIKTFGGPNTSTNRPIFDINQHRTPLIYGYNEFGQVVGCDGGCNRPLPPNYLECGDFRCLQKGVPLKEETLPWGMKHPDKCSEWLWYKYK</sequence>
<evidence type="ECO:0000313" key="1">
    <source>
        <dbReference type="Proteomes" id="UP000887540"/>
    </source>
</evidence>